<dbReference type="Proteomes" id="UP000034894">
    <property type="component" value="Unassembled WGS sequence"/>
</dbReference>
<dbReference type="AlphaFoldDB" id="A0A0G1DDQ0"/>
<sequence length="643" mass="72836">MWPAIAALIASALGFTAGMFGQKPPAGNTPISAVSPTPYFRECYNPQLDQKITLTWPDNFTNLPDRRVELNPDVFGSYWPTFNANGDEDKDGIPECKSLVMNSQTSDLALPTLKRDFIKVRNDVRISSCKTDEQVGPFAADYDCGWDPHENKRGSCYIVENAYTDLRKIAETAVDGENREVFWTPFSYNKGCNFETDNNCGPGDWKNPNLKDFVYVLKKRDAYDKTVRPNCPALWDAGSTNDEACSHYFDVYLALDVYQQMQEAVIPADPEDPMYFLKNIMENCREQSHFTPVPDSILWIPPSFVRQPFLPPGSFSATGGKIIPRNSLEKANYQKYIWAKPNKFIANKTNLIKINERTGTLVICSGTPGSCYDSIGTIVFRDEDGTAETFRVYSQNTAPETFVLTKTSDAATLHTYMISKKDLPATETRRDPSLQLKNIEFISQNQWTWATPWCKPAIYLYPEKLTDLTVKLELEGELTADIPAYDSENGWQVTAGPDGRLKIGEKYYPYLYYEADITGNKMPEKGWVFSQSELKIKLNGLLKTSGFNETEISDFLHYWLPRLKTKPYYFVALLPEEEINRKEKLLFSRQVDTLIRTRVIFEGLDAPISIAAPRLSGKTRSGFVVADWGGTIIGESCSDWKME</sequence>
<name>A0A0G1DDQ0_9BACT</name>
<feature type="chain" id="PRO_5002536551" evidence="1">
    <location>
        <begin position="18"/>
        <end position="643"/>
    </location>
</feature>
<dbReference type="STRING" id="1618443.UV73_C0014G0009"/>
<keyword evidence="1" id="KW-0732">Signal</keyword>
<gene>
    <name evidence="2" type="ORF">UV73_C0014G0009</name>
</gene>
<evidence type="ECO:0000313" key="3">
    <source>
        <dbReference type="Proteomes" id="UP000034894"/>
    </source>
</evidence>
<organism evidence="2 3">
    <name type="scientific">Candidatus Gottesmanbacteria bacterium GW2011_GWA2_43_14</name>
    <dbReference type="NCBI Taxonomy" id="1618443"/>
    <lineage>
        <taxon>Bacteria</taxon>
        <taxon>Candidatus Gottesmaniibacteriota</taxon>
    </lineage>
</organism>
<reference evidence="2 3" key="1">
    <citation type="journal article" date="2015" name="Nature">
        <title>rRNA introns, odd ribosomes, and small enigmatic genomes across a large radiation of phyla.</title>
        <authorList>
            <person name="Brown C.T."/>
            <person name="Hug L.A."/>
            <person name="Thomas B.C."/>
            <person name="Sharon I."/>
            <person name="Castelle C.J."/>
            <person name="Singh A."/>
            <person name="Wilkins M.J."/>
            <person name="Williams K.H."/>
            <person name="Banfield J.F."/>
        </authorList>
    </citation>
    <scope>NUCLEOTIDE SEQUENCE [LARGE SCALE GENOMIC DNA]</scope>
</reference>
<evidence type="ECO:0000256" key="1">
    <source>
        <dbReference type="SAM" id="SignalP"/>
    </source>
</evidence>
<evidence type="ECO:0000313" key="2">
    <source>
        <dbReference type="EMBL" id="KKS95732.1"/>
    </source>
</evidence>
<feature type="signal peptide" evidence="1">
    <location>
        <begin position="1"/>
        <end position="17"/>
    </location>
</feature>
<accession>A0A0G1DDQ0</accession>
<proteinExistence type="predicted"/>
<dbReference type="EMBL" id="LCFP01000014">
    <property type="protein sequence ID" value="KKS95732.1"/>
    <property type="molecule type" value="Genomic_DNA"/>
</dbReference>
<protein>
    <submittedName>
        <fullName evidence="2">Uncharacterized protein</fullName>
    </submittedName>
</protein>
<comment type="caution">
    <text evidence="2">The sequence shown here is derived from an EMBL/GenBank/DDBJ whole genome shotgun (WGS) entry which is preliminary data.</text>
</comment>